<evidence type="ECO:0000313" key="1">
    <source>
        <dbReference type="EMBL" id="ETR69446.1"/>
    </source>
</evidence>
<protein>
    <submittedName>
        <fullName evidence="1">Uncharacterized protein</fullName>
    </submittedName>
</protein>
<name>A0A1V1P3W7_9BACT</name>
<gene>
    <name evidence="1" type="ORF">OMM_09586</name>
</gene>
<sequence>MIESFNVIKCPDSFQYESLRLRVFKKDENYNKGGLGLAMFLRQGMLSWINAWQQYAPESFSTDKQSNKSPMLPSDVQSEMTKVLANITLCNIEESV</sequence>
<dbReference type="Proteomes" id="UP000189670">
    <property type="component" value="Unassembled WGS sequence"/>
</dbReference>
<evidence type="ECO:0000313" key="2">
    <source>
        <dbReference type="Proteomes" id="UP000189670"/>
    </source>
</evidence>
<reference evidence="2" key="1">
    <citation type="submission" date="2012-11" db="EMBL/GenBank/DDBJ databases">
        <authorList>
            <person name="Lucero-Rivera Y.E."/>
            <person name="Tovar-Ramirez D."/>
        </authorList>
    </citation>
    <scope>NUCLEOTIDE SEQUENCE [LARGE SCALE GENOMIC DNA]</scope>
    <source>
        <strain evidence="2">Araruama</strain>
    </source>
</reference>
<dbReference type="AlphaFoldDB" id="A0A1V1P3W7"/>
<organism evidence="1 2">
    <name type="scientific">Candidatus Magnetoglobus multicellularis str. Araruama</name>
    <dbReference type="NCBI Taxonomy" id="890399"/>
    <lineage>
        <taxon>Bacteria</taxon>
        <taxon>Pseudomonadati</taxon>
        <taxon>Thermodesulfobacteriota</taxon>
        <taxon>Desulfobacteria</taxon>
        <taxon>Desulfobacterales</taxon>
        <taxon>Desulfobacteraceae</taxon>
        <taxon>Candidatus Magnetoglobus</taxon>
    </lineage>
</organism>
<dbReference type="EMBL" id="ATBP01000639">
    <property type="protein sequence ID" value="ETR69446.1"/>
    <property type="molecule type" value="Genomic_DNA"/>
</dbReference>
<comment type="caution">
    <text evidence="1">The sequence shown here is derived from an EMBL/GenBank/DDBJ whole genome shotgun (WGS) entry which is preliminary data.</text>
</comment>
<proteinExistence type="predicted"/>
<accession>A0A1V1P3W7</accession>